<keyword evidence="1" id="KW-0175">Coiled coil</keyword>
<name>A0A2V1GQ06_9GAMM</name>
<proteinExistence type="predicted"/>
<feature type="chain" id="PRO_5016168677" description="AraC family transcriptional regulator" evidence="2">
    <location>
        <begin position="21"/>
        <end position="191"/>
    </location>
</feature>
<feature type="coiled-coil region" evidence="1">
    <location>
        <begin position="43"/>
        <end position="70"/>
    </location>
</feature>
<reference evidence="3 4" key="1">
    <citation type="submission" date="2018-04" db="EMBL/GenBank/DDBJ databases">
        <title>Thalassorhabdus spongiae gen. nov., sp. nov., isolated from a marine sponge in South-West Iceland.</title>
        <authorList>
            <person name="Knobloch S."/>
            <person name="Daussin A."/>
            <person name="Johannsson R."/>
            <person name="Marteinsson V.T."/>
        </authorList>
    </citation>
    <scope>NUCLEOTIDE SEQUENCE [LARGE SCALE GENOMIC DNA]</scope>
    <source>
        <strain evidence="3 4">Hp12</strain>
    </source>
</reference>
<accession>A0A2V1GQ06</accession>
<evidence type="ECO:0000313" key="3">
    <source>
        <dbReference type="EMBL" id="PVZ62975.1"/>
    </source>
</evidence>
<evidence type="ECO:0000256" key="1">
    <source>
        <dbReference type="SAM" id="Coils"/>
    </source>
</evidence>
<evidence type="ECO:0000313" key="4">
    <source>
        <dbReference type="Proteomes" id="UP000244906"/>
    </source>
</evidence>
<dbReference type="EMBL" id="QDDL01000017">
    <property type="protein sequence ID" value="PVZ62975.1"/>
    <property type="molecule type" value="Genomic_DNA"/>
</dbReference>
<keyword evidence="2" id="KW-0732">Signal</keyword>
<protein>
    <recommendedName>
        <fullName evidence="5">AraC family transcriptional regulator</fullName>
    </recommendedName>
</protein>
<evidence type="ECO:0000256" key="2">
    <source>
        <dbReference type="SAM" id="SignalP"/>
    </source>
</evidence>
<organism evidence="3 4">
    <name type="scientific">Pelagibaculum spongiae</name>
    <dbReference type="NCBI Taxonomy" id="2080658"/>
    <lineage>
        <taxon>Bacteria</taxon>
        <taxon>Pseudomonadati</taxon>
        <taxon>Pseudomonadota</taxon>
        <taxon>Gammaproteobacteria</taxon>
        <taxon>Oceanospirillales</taxon>
        <taxon>Pelagibaculum</taxon>
    </lineage>
</organism>
<evidence type="ECO:0008006" key="5">
    <source>
        <dbReference type="Google" id="ProtNLM"/>
    </source>
</evidence>
<sequence>MKTAFTLALAFCLSAFSAQAQENVLSTIDQPVGIVSEIVLLPSQDLNRDISVLKDELVNLRADLLELEQQILIPPSSRLDVFFSMDLGQSLMPDAMTIYLDDQEIAHHLYTERQQAALTRGAVHPVFTGNVSQGKHELRVLLVGQHQKRELRRAVSHVFNKEGQVVSLEFSLQDVQQGGQLSIIDHSPEKQ</sequence>
<dbReference type="AlphaFoldDB" id="A0A2V1GQ06"/>
<dbReference type="OrthoDB" id="5395931at2"/>
<keyword evidence="4" id="KW-1185">Reference proteome</keyword>
<comment type="caution">
    <text evidence="3">The sequence shown here is derived from an EMBL/GenBank/DDBJ whole genome shotgun (WGS) entry which is preliminary data.</text>
</comment>
<gene>
    <name evidence="3" type="ORF">DC094_21655</name>
</gene>
<feature type="signal peptide" evidence="2">
    <location>
        <begin position="1"/>
        <end position="20"/>
    </location>
</feature>
<dbReference type="Proteomes" id="UP000244906">
    <property type="component" value="Unassembled WGS sequence"/>
</dbReference>
<dbReference type="RefSeq" id="WP_116689212.1">
    <property type="nucleotide sequence ID" value="NZ_CAWNYD010000017.1"/>
</dbReference>